<dbReference type="FunFam" id="3.90.870.10:FF:000008">
    <property type="entry name" value="Threonylcarbamoyl-AMP synthase"/>
    <property type="match status" value="1"/>
</dbReference>
<evidence type="ECO:0000256" key="8">
    <source>
        <dbReference type="ARBA" id="ARBA00022695"/>
    </source>
</evidence>
<evidence type="ECO:0000256" key="3">
    <source>
        <dbReference type="ARBA" id="ARBA00012584"/>
    </source>
</evidence>
<evidence type="ECO:0000313" key="14">
    <source>
        <dbReference type="EMBL" id="HJF84404.1"/>
    </source>
</evidence>
<dbReference type="GO" id="GO:0000049">
    <property type="term" value="F:tRNA binding"/>
    <property type="evidence" value="ECO:0007669"/>
    <property type="project" value="TreeGrafter"/>
</dbReference>
<reference evidence="14" key="2">
    <citation type="submission" date="2021-09" db="EMBL/GenBank/DDBJ databases">
        <authorList>
            <person name="Gilroy R."/>
        </authorList>
    </citation>
    <scope>NUCLEOTIDE SEQUENCE</scope>
    <source>
        <strain evidence="14">7318</strain>
    </source>
</reference>
<dbReference type="EMBL" id="DYVR01000055">
    <property type="protein sequence ID" value="HJF84404.1"/>
    <property type="molecule type" value="Genomic_DNA"/>
</dbReference>
<evidence type="ECO:0000256" key="12">
    <source>
        <dbReference type="ARBA" id="ARBA00048366"/>
    </source>
</evidence>
<dbReference type="PROSITE" id="PS51163">
    <property type="entry name" value="YRDC"/>
    <property type="match status" value="1"/>
</dbReference>
<dbReference type="GO" id="GO:0061710">
    <property type="term" value="F:L-threonylcarbamoyladenylate synthase"/>
    <property type="evidence" value="ECO:0007669"/>
    <property type="project" value="UniProtKB-EC"/>
</dbReference>
<dbReference type="Gene3D" id="3.90.870.10">
    <property type="entry name" value="DHBP synthase"/>
    <property type="match status" value="1"/>
</dbReference>
<keyword evidence="10" id="KW-0067">ATP-binding</keyword>
<dbReference type="InterPro" id="IPR006070">
    <property type="entry name" value="Sua5-like_dom"/>
</dbReference>
<comment type="similarity">
    <text evidence="2">Belongs to the SUA5 family.</text>
</comment>
<dbReference type="GO" id="GO:0005524">
    <property type="term" value="F:ATP binding"/>
    <property type="evidence" value="ECO:0007669"/>
    <property type="project" value="UniProtKB-KW"/>
</dbReference>
<dbReference type="PANTHER" id="PTHR17490:SF16">
    <property type="entry name" value="THREONYLCARBAMOYL-AMP SYNTHASE"/>
    <property type="match status" value="1"/>
</dbReference>
<comment type="catalytic activity">
    <reaction evidence="12">
        <text>L-threonine + hydrogencarbonate + ATP = L-threonylcarbamoyladenylate + diphosphate + H2O</text>
        <dbReference type="Rhea" id="RHEA:36407"/>
        <dbReference type="ChEBI" id="CHEBI:15377"/>
        <dbReference type="ChEBI" id="CHEBI:17544"/>
        <dbReference type="ChEBI" id="CHEBI:30616"/>
        <dbReference type="ChEBI" id="CHEBI:33019"/>
        <dbReference type="ChEBI" id="CHEBI:57926"/>
        <dbReference type="ChEBI" id="CHEBI:73682"/>
        <dbReference type="EC" id="2.7.7.87"/>
    </reaction>
</comment>
<evidence type="ECO:0000256" key="1">
    <source>
        <dbReference type="ARBA" id="ARBA00004496"/>
    </source>
</evidence>
<accession>A0A921L725</accession>
<evidence type="ECO:0000256" key="4">
    <source>
        <dbReference type="ARBA" id="ARBA00015492"/>
    </source>
</evidence>
<organism evidence="14 15">
    <name type="scientific">Megamonas hypermegale</name>
    <dbReference type="NCBI Taxonomy" id="158847"/>
    <lineage>
        <taxon>Bacteria</taxon>
        <taxon>Bacillati</taxon>
        <taxon>Bacillota</taxon>
        <taxon>Negativicutes</taxon>
        <taxon>Selenomonadales</taxon>
        <taxon>Selenomonadaceae</taxon>
        <taxon>Megamonas</taxon>
    </lineage>
</organism>
<dbReference type="SUPFAM" id="SSF55821">
    <property type="entry name" value="YrdC/RibB"/>
    <property type="match status" value="1"/>
</dbReference>
<keyword evidence="8" id="KW-0548">Nucleotidyltransferase</keyword>
<evidence type="ECO:0000256" key="9">
    <source>
        <dbReference type="ARBA" id="ARBA00022741"/>
    </source>
</evidence>
<dbReference type="NCBIfam" id="TIGR00057">
    <property type="entry name" value="L-threonylcarbamoyladenylate synthase"/>
    <property type="match status" value="1"/>
</dbReference>
<reference evidence="14" key="1">
    <citation type="journal article" date="2021" name="PeerJ">
        <title>Extensive microbial diversity within the chicken gut microbiome revealed by metagenomics and culture.</title>
        <authorList>
            <person name="Gilroy R."/>
            <person name="Ravi A."/>
            <person name="Getino M."/>
            <person name="Pursley I."/>
            <person name="Horton D.L."/>
            <person name="Alikhan N.F."/>
            <person name="Baker D."/>
            <person name="Gharbi K."/>
            <person name="Hall N."/>
            <person name="Watson M."/>
            <person name="Adriaenssens E.M."/>
            <person name="Foster-Nyarko E."/>
            <person name="Jarju S."/>
            <person name="Secka A."/>
            <person name="Antonio M."/>
            <person name="Oren A."/>
            <person name="Chaudhuri R.R."/>
            <person name="La Ragione R."/>
            <person name="Hildebrand F."/>
            <person name="Pallen M.J."/>
        </authorList>
    </citation>
    <scope>NUCLEOTIDE SEQUENCE</scope>
    <source>
        <strain evidence="14">7318</strain>
    </source>
</reference>
<sequence>MECELIKINSIKDEALKKAAQCIKNGGLVAFPTETVYGLGGDGLNSEAAAKIYAAKGRPSDNPLILHINDQKMLHRIVKDVNAAAKKIMTAFCPGPVTLILPKSDIVPRSVTGGLDTVAVRMPDNDIVRELIRLANTPIAGPSANISGRPSPTTAQAVYHDLHDRIDMILDGGACRFGVESTIVDCTEDVPVILRPGAVTKEMLEELFPIVKIDGAVVGENVVPKAPGMKYKHYA</sequence>
<gene>
    <name evidence="14" type="ORF">K8V65_01880</name>
</gene>
<evidence type="ECO:0000256" key="7">
    <source>
        <dbReference type="ARBA" id="ARBA00022694"/>
    </source>
</evidence>
<comment type="subcellular location">
    <subcellularLocation>
        <location evidence="1">Cytoplasm</location>
    </subcellularLocation>
</comment>
<keyword evidence="6" id="KW-0808">Transferase</keyword>
<dbReference type="GO" id="GO:0005737">
    <property type="term" value="C:cytoplasm"/>
    <property type="evidence" value="ECO:0007669"/>
    <property type="project" value="UniProtKB-SubCell"/>
</dbReference>
<comment type="caution">
    <text evidence="14">The sequence shown here is derived from an EMBL/GenBank/DDBJ whole genome shotgun (WGS) entry which is preliminary data.</text>
</comment>
<evidence type="ECO:0000313" key="15">
    <source>
        <dbReference type="Proteomes" id="UP000780768"/>
    </source>
</evidence>
<dbReference type="InterPro" id="IPR017945">
    <property type="entry name" value="DHBP_synth_RibB-like_a/b_dom"/>
</dbReference>
<keyword evidence="5" id="KW-0963">Cytoplasm</keyword>
<dbReference type="Pfam" id="PF03481">
    <property type="entry name" value="Sua5_C"/>
    <property type="match status" value="1"/>
</dbReference>
<dbReference type="Proteomes" id="UP000780768">
    <property type="component" value="Unassembled WGS sequence"/>
</dbReference>
<evidence type="ECO:0000256" key="10">
    <source>
        <dbReference type="ARBA" id="ARBA00022840"/>
    </source>
</evidence>
<feature type="non-terminal residue" evidence="14">
    <location>
        <position position="235"/>
    </location>
</feature>
<dbReference type="GO" id="GO:0006450">
    <property type="term" value="P:regulation of translational fidelity"/>
    <property type="evidence" value="ECO:0007669"/>
    <property type="project" value="TreeGrafter"/>
</dbReference>
<evidence type="ECO:0000256" key="2">
    <source>
        <dbReference type="ARBA" id="ARBA00007663"/>
    </source>
</evidence>
<dbReference type="InterPro" id="IPR050156">
    <property type="entry name" value="TC-AMP_synthase_SUA5"/>
</dbReference>
<feature type="domain" description="YrdC-like" evidence="13">
    <location>
        <begin position="13"/>
        <end position="199"/>
    </location>
</feature>
<evidence type="ECO:0000256" key="11">
    <source>
        <dbReference type="ARBA" id="ARBA00029774"/>
    </source>
</evidence>
<keyword evidence="9" id="KW-0547">Nucleotide-binding</keyword>
<dbReference type="GO" id="GO:0008033">
    <property type="term" value="P:tRNA processing"/>
    <property type="evidence" value="ECO:0007669"/>
    <property type="project" value="UniProtKB-KW"/>
</dbReference>
<dbReference type="AlphaFoldDB" id="A0A921L725"/>
<keyword evidence="7" id="KW-0819">tRNA processing</keyword>
<dbReference type="PANTHER" id="PTHR17490">
    <property type="entry name" value="SUA5"/>
    <property type="match status" value="1"/>
</dbReference>
<name>A0A921L725_9FIRM</name>
<evidence type="ECO:0000256" key="6">
    <source>
        <dbReference type="ARBA" id="ARBA00022679"/>
    </source>
</evidence>
<protein>
    <recommendedName>
        <fullName evidence="4">Threonylcarbamoyl-AMP synthase</fullName>
        <ecNumber evidence="3">2.7.7.87</ecNumber>
    </recommendedName>
    <alternativeName>
        <fullName evidence="11">L-threonylcarbamoyladenylate synthase</fullName>
    </alternativeName>
</protein>
<dbReference type="GO" id="GO:0003725">
    <property type="term" value="F:double-stranded RNA binding"/>
    <property type="evidence" value="ECO:0007669"/>
    <property type="project" value="InterPro"/>
</dbReference>
<evidence type="ECO:0000259" key="13">
    <source>
        <dbReference type="PROSITE" id="PS51163"/>
    </source>
</evidence>
<proteinExistence type="inferred from homology"/>
<dbReference type="InterPro" id="IPR005145">
    <property type="entry name" value="Sua5_C"/>
</dbReference>
<dbReference type="Pfam" id="PF01300">
    <property type="entry name" value="Sua5_yciO_yrdC"/>
    <property type="match status" value="1"/>
</dbReference>
<dbReference type="EC" id="2.7.7.87" evidence="3"/>
<evidence type="ECO:0000256" key="5">
    <source>
        <dbReference type="ARBA" id="ARBA00022490"/>
    </source>
</evidence>